<keyword evidence="2" id="KW-1185">Reference proteome</keyword>
<evidence type="ECO:0000313" key="2">
    <source>
        <dbReference type="Proteomes" id="UP001595846"/>
    </source>
</evidence>
<reference evidence="1 2" key="1">
    <citation type="journal article" date="2019" name="Int. J. Syst. Evol. Microbiol.">
        <title>The Global Catalogue of Microorganisms (GCM) 10K type strain sequencing project: providing services to taxonomists for standard genome sequencing and annotation.</title>
        <authorList>
            <consortium name="The Broad Institute Genomics Platform"/>
            <consortium name="The Broad Institute Genome Sequencing Center for Infectious Disease"/>
            <person name="Wu L."/>
            <person name="Ma J."/>
        </authorList>
    </citation>
    <scope>NUCLEOTIDE SEQUENCE [LARGE SCALE GENOMIC DNA]</scope>
    <source>
        <strain evidence="1 2">IBRC-M 10256</strain>
    </source>
</reference>
<dbReference type="Pfam" id="PF24372">
    <property type="entry name" value="DUF7528"/>
    <property type="match status" value="1"/>
</dbReference>
<evidence type="ECO:0000313" key="1">
    <source>
        <dbReference type="EMBL" id="MFC3958485.1"/>
    </source>
</evidence>
<name>A0ABD5NNN7_9EURY</name>
<dbReference type="AlphaFoldDB" id="A0ABD5NNN7"/>
<organism evidence="1 2">
    <name type="scientific">Halovivax cerinus</name>
    <dbReference type="NCBI Taxonomy" id="1487865"/>
    <lineage>
        <taxon>Archaea</taxon>
        <taxon>Methanobacteriati</taxon>
        <taxon>Methanobacteriota</taxon>
        <taxon>Stenosarchaea group</taxon>
        <taxon>Halobacteria</taxon>
        <taxon>Halobacteriales</taxon>
        <taxon>Natrialbaceae</taxon>
        <taxon>Halovivax</taxon>
    </lineage>
</organism>
<dbReference type="Proteomes" id="UP001595846">
    <property type="component" value="Unassembled WGS sequence"/>
</dbReference>
<evidence type="ECO:0008006" key="3">
    <source>
        <dbReference type="Google" id="ProtNLM"/>
    </source>
</evidence>
<accession>A0ABD5NNN7</accession>
<proteinExistence type="predicted"/>
<dbReference type="InterPro" id="IPR055950">
    <property type="entry name" value="DUF7528"/>
</dbReference>
<protein>
    <recommendedName>
        <fullName evidence="3">Transcriptional regulator</fullName>
    </recommendedName>
</protein>
<gene>
    <name evidence="1" type="ORF">ACFOUR_08915</name>
</gene>
<dbReference type="EMBL" id="JBHSAQ010000003">
    <property type="protein sequence ID" value="MFC3958485.1"/>
    <property type="molecule type" value="Genomic_DNA"/>
</dbReference>
<comment type="caution">
    <text evidence="1">The sequence shown here is derived from an EMBL/GenBank/DDBJ whole genome shotgun (WGS) entry which is preliminary data.</text>
</comment>
<dbReference type="RefSeq" id="WP_256531170.1">
    <property type="nucleotide sequence ID" value="NZ_JBHSAQ010000003.1"/>
</dbReference>
<sequence length="64" mass="7400">MFDSFDELRDRYESLPATFTAADLERPGLTGSRRHAVLWHLVEHPAFDCDLERKQPLTAKKRTG</sequence>